<reference evidence="9" key="1">
    <citation type="journal article" date="2019" name="Int. J. Syst. Evol. Microbiol.">
        <title>The Global Catalogue of Microorganisms (GCM) 10K type strain sequencing project: providing services to taxonomists for standard genome sequencing and annotation.</title>
        <authorList>
            <consortium name="The Broad Institute Genomics Platform"/>
            <consortium name="The Broad Institute Genome Sequencing Center for Infectious Disease"/>
            <person name="Wu L."/>
            <person name="Ma J."/>
        </authorList>
    </citation>
    <scope>NUCLEOTIDE SEQUENCE [LARGE SCALE GENOMIC DNA]</scope>
    <source>
        <strain evidence="9">KCTC 19812</strain>
    </source>
</reference>
<keyword evidence="9" id="KW-1185">Reference proteome</keyword>
<dbReference type="Proteomes" id="UP001597414">
    <property type="component" value="Unassembled WGS sequence"/>
</dbReference>
<accession>A0ABW5BEM5</accession>
<dbReference type="PROSITE" id="PS51898">
    <property type="entry name" value="TYR_RECOMBINASE"/>
    <property type="match status" value="1"/>
</dbReference>
<evidence type="ECO:0000256" key="1">
    <source>
        <dbReference type="ARBA" id="ARBA00008857"/>
    </source>
</evidence>
<dbReference type="InterPro" id="IPR011010">
    <property type="entry name" value="DNA_brk_join_enz"/>
</dbReference>
<evidence type="ECO:0000313" key="9">
    <source>
        <dbReference type="Proteomes" id="UP001597414"/>
    </source>
</evidence>
<dbReference type="InterPro" id="IPR044068">
    <property type="entry name" value="CB"/>
</dbReference>
<keyword evidence="4" id="KW-0233">DNA recombination</keyword>
<dbReference type="PANTHER" id="PTHR30349">
    <property type="entry name" value="PHAGE INTEGRASE-RELATED"/>
    <property type="match status" value="1"/>
</dbReference>
<dbReference type="InterPro" id="IPR013762">
    <property type="entry name" value="Integrase-like_cat_sf"/>
</dbReference>
<comment type="similarity">
    <text evidence="1">Belongs to the 'phage' integrase family.</text>
</comment>
<keyword evidence="3 5" id="KW-0238">DNA-binding</keyword>
<gene>
    <name evidence="8" type="primary">xerA</name>
    <name evidence="8" type="ORF">ACFSKV_19950</name>
</gene>
<evidence type="ECO:0000259" key="7">
    <source>
        <dbReference type="PROSITE" id="PS51900"/>
    </source>
</evidence>
<sequence>MKKLVLKNDWMGKKPVISIEFPYDFQLKEVVKQFPGCNWDTRKKVWWVAYTENKLSEMLQFFKGKVWLDYSGLKRVEIPTIFPELPDLVDPLDDEIRKFEDWMRNKRYSGSTVKTYRDAVSIFLRFLENKSIREIENQDLERFNKEYILARGYSGSYQNQVVNGIKLFFQNRRGIKFNHEIVYRPKKEKVLPNVLSKEEVARILGSPTNLKHRLMLMFLYACGLRRAELIGLKFEHIQRERGLLLVKQAKGKQDRVVTLPESLLKELEKYYKSYKPKEYIFEGQKGGPYSEKSLAEVFKKAVQKAGINKPVTPHWLRHSYATHLLERGTDLRYIQELLGHKSSKTTEIYTHVSQKSLQQVKSPLEDLNL</sequence>
<evidence type="ECO:0000259" key="6">
    <source>
        <dbReference type="PROSITE" id="PS51898"/>
    </source>
</evidence>
<dbReference type="Gene3D" id="1.10.150.130">
    <property type="match status" value="1"/>
</dbReference>
<feature type="domain" description="Tyr recombinase" evidence="6">
    <location>
        <begin position="190"/>
        <end position="362"/>
    </location>
</feature>
<evidence type="ECO:0000256" key="2">
    <source>
        <dbReference type="ARBA" id="ARBA00022908"/>
    </source>
</evidence>
<dbReference type="SUPFAM" id="SSF56349">
    <property type="entry name" value="DNA breaking-rejoining enzymes"/>
    <property type="match status" value="1"/>
</dbReference>
<dbReference type="Gene3D" id="1.10.443.10">
    <property type="entry name" value="Intergrase catalytic core"/>
    <property type="match status" value="1"/>
</dbReference>
<proteinExistence type="inferred from homology"/>
<dbReference type="InterPro" id="IPR004107">
    <property type="entry name" value="Integrase_SAM-like_N"/>
</dbReference>
<evidence type="ECO:0000256" key="5">
    <source>
        <dbReference type="PROSITE-ProRule" id="PRU01248"/>
    </source>
</evidence>
<dbReference type="PROSITE" id="PS51900">
    <property type="entry name" value="CB"/>
    <property type="match status" value="1"/>
</dbReference>
<dbReference type="InterPro" id="IPR010998">
    <property type="entry name" value="Integrase_recombinase_N"/>
</dbReference>
<evidence type="ECO:0000313" key="8">
    <source>
        <dbReference type="EMBL" id="MFD2203861.1"/>
    </source>
</evidence>
<dbReference type="PANTHER" id="PTHR30349:SF64">
    <property type="entry name" value="PROPHAGE INTEGRASE INTD-RELATED"/>
    <property type="match status" value="1"/>
</dbReference>
<dbReference type="InterPro" id="IPR050090">
    <property type="entry name" value="Tyrosine_recombinase_XerCD"/>
</dbReference>
<organism evidence="8 9">
    <name type="scientific">Shivajiella indica</name>
    <dbReference type="NCBI Taxonomy" id="872115"/>
    <lineage>
        <taxon>Bacteria</taxon>
        <taxon>Pseudomonadati</taxon>
        <taxon>Bacteroidota</taxon>
        <taxon>Cytophagia</taxon>
        <taxon>Cytophagales</taxon>
        <taxon>Cyclobacteriaceae</taxon>
        <taxon>Shivajiella</taxon>
    </lineage>
</organism>
<dbReference type="Pfam" id="PF00589">
    <property type="entry name" value="Phage_integrase"/>
    <property type="match status" value="1"/>
</dbReference>
<dbReference type="Pfam" id="PF13495">
    <property type="entry name" value="Phage_int_SAM_4"/>
    <property type="match status" value="1"/>
</dbReference>
<evidence type="ECO:0000256" key="3">
    <source>
        <dbReference type="ARBA" id="ARBA00023125"/>
    </source>
</evidence>
<dbReference type="NCBIfam" id="NF040815">
    <property type="entry name" value="recomb_XerA_Arch"/>
    <property type="match status" value="1"/>
</dbReference>
<name>A0ABW5BEM5_9BACT</name>
<keyword evidence="2" id="KW-0229">DNA integration</keyword>
<comment type="caution">
    <text evidence="8">The sequence shown here is derived from an EMBL/GenBank/DDBJ whole genome shotgun (WGS) entry which is preliminary data.</text>
</comment>
<feature type="domain" description="Core-binding (CB)" evidence="7">
    <location>
        <begin position="90"/>
        <end position="173"/>
    </location>
</feature>
<dbReference type="RefSeq" id="WP_380806927.1">
    <property type="nucleotide sequence ID" value="NZ_JBHUIV010000034.1"/>
</dbReference>
<dbReference type="EMBL" id="JBHUIV010000034">
    <property type="protein sequence ID" value="MFD2203861.1"/>
    <property type="molecule type" value="Genomic_DNA"/>
</dbReference>
<evidence type="ECO:0000256" key="4">
    <source>
        <dbReference type="ARBA" id="ARBA00023172"/>
    </source>
</evidence>
<protein>
    <submittedName>
        <fullName evidence="8">Site-specific tyrosine recombinase/integron integrase</fullName>
    </submittedName>
</protein>
<dbReference type="InterPro" id="IPR002104">
    <property type="entry name" value="Integrase_catalytic"/>
</dbReference>